<name>A0A023AXC3_GRENI</name>
<dbReference type="InterPro" id="IPR000008">
    <property type="entry name" value="C2_dom"/>
</dbReference>
<evidence type="ECO:0000313" key="3">
    <source>
        <dbReference type="EMBL" id="EZG43252.1"/>
    </source>
</evidence>
<feature type="region of interest" description="Disordered" evidence="1">
    <location>
        <begin position="1"/>
        <end position="30"/>
    </location>
</feature>
<dbReference type="SUPFAM" id="SSF49562">
    <property type="entry name" value="C2 domain (Calcium/lipid-binding domain, CaLB)"/>
    <property type="match status" value="1"/>
</dbReference>
<dbReference type="EMBL" id="AFNH02001360">
    <property type="protein sequence ID" value="EZG43252.1"/>
    <property type="molecule type" value="Genomic_DNA"/>
</dbReference>
<feature type="domain" description="C2" evidence="2">
    <location>
        <begin position="6"/>
        <end position="64"/>
    </location>
</feature>
<dbReference type="RefSeq" id="XP_011133492.1">
    <property type="nucleotide sequence ID" value="XM_011135190.1"/>
</dbReference>
<keyword evidence="4" id="KW-1185">Reference proteome</keyword>
<sequence>MLSYGSNSTYRTQTKKDSGSSAEYEESWTFETEGTETEIKITVKDNRALMPDETLATATIKFEQYSGYHFNGDLGLIDKSHGRSPSVKLTIKCD</sequence>
<evidence type="ECO:0000256" key="1">
    <source>
        <dbReference type="SAM" id="MobiDB-lite"/>
    </source>
</evidence>
<evidence type="ECO:0000313" key="4">
    <source>
        <dbReference type="Proteomes" id="UP000019763"/>
    </source>
</evidence>
<proteinExistence type="predicted"/>
<organism evidence="3 4">
    <name type="scientific">Gregarina niphandrodes</name>
    <name type="common">Septate eugregarine</name>
    <dbReference type="NCBI Taxonomy" id="110365"/>
    <lineage>
        <taxon>Eukaryota</taxon>
        <taxon>Sar</taxon>
        <taxon>Alveolata</taxon>
        <taxon>Apicomplexa</taxon>
        <taxon>Conoidasida</taxon>
        <taxon>Gregarinasina</taxon>
        <taxon>Eugregarinorida</taxon>
        <taxon>Gregarinidae</taxon>
        <taxon>Gregarina</taxon>
    </lineage>
</organism>
<dbReference type="Proteomes" id="UP000019763">
    <property type="component" value="Unassembled WGS sequence"/>
</dbReference>
<comment type="caution">
    <text evidence="3">The sequence shown here is derived from an EMBL/GenBank/DDBJ whole genome shotgun (WGS) entry which is preliminary data.</text>
</comment>
<dbReference type="Gene3D" id="2.60.40.150">
    <property type="entry name" value="C2 domain"/>
    <property type="match status" value="1"/>
</dbReference>
<dbReference type="InterPro" id="IPR035892">
    <property type="entry name" value="C2_domain_sf"/>
</dbReference>
<gene>
    <name evidence="3" type="ORF">GNI_180230</name>
</gene>
<reference evidence="3" key="1">
    <citation type="submission" date="2013-12" db="EMBL/GenBank/DDBJ databases">
        <authorList>
            <person name="Omoto C.K."/>
            <person name="Sibley D."/>
            <person name="Venepally P."/>
            <person name="Hadjithomas M."/>
            <person name="Karamycheva S."/>
            <person name="Brunk B."/>
            <person name="Roos D."/>
            <person name="Caler E."/>
            <person name="Lorenzi H."/>
        </authorList>
    </citation>
    <scope>NUCLEOTIDE SEQUENCE</scope>
</reference>
<dbReference type="VEuPathDB" id="CryptoDB:GNI_180230"/>
<protein>
    <submittedName>
        <fullName evidence="3">C2 domain protein</fullName>
    </submittedName>
</protein>
<dbReference type="AlphaFoldDB" id="A0A023AXC3"/>
<feature type="compositionally biased region" description="Polar residues" evidence="1">
    <location>
        <begin position="1"/>
        <end position="12"/>
    </location>
</feature>
<accession>A0A023AXC3</accession>
<evidence type="ECO:0000259" key="2">
    <source>
        <dbReference type="Pfam" id="PF00168"/>
    </source>
</evidence>
<dbReference type="Pfam" id="PF00168">
    <property type="entry name" value="C2"/>
    <property type="match status" value="1"/>
</dbReference>
<dbReference type="GeneID" id="22916064"/>